<dbReference type="InterPro" id="IPR050560">
    <property type="entry name" value="MYB_TF"/>
</dbReference>
<dbReference type="PANTHER" id="PTHR45614:SF253">
    <property type="entry name" value="CHROMOSOME UNDETERMINED SCAFFOLD_38, WHOLE GENOME SHOTGUN SEQUENCE"/>
    <property type="match status" value="1"/>
</dbReference>
<evidence type="ECO:0000259" key="3">
    <source>
        <dbReference type="PROSITE" id="PS51294"/>
    </source>
</evidence>
<dbReference type="PROSITE" id="PS51294">
    <property type="entry name" value="HTH_MYB"/>
    <property type="match status" value="2"/>
</dbReference>
<dbReference type="RefSeq" id="XP_068359797.1">
    <property type="nucleotide sequence ID" value="XM_068504199.1"/>
</dbReference>
<organism evidence="4 5">
    <name type="scientific">Tritrichomonas foetus</name>
    <dbReference type="NCBI Taxonomy" id="1144522"/>
    <lineage>
        <taxon>Eukaryota</taxon>
        <taxon>Metamonada</taxon>
        <taxon>Parabasalia</taxon>
        <taxon>Tritrichomonadida</taxon>
        <taxon>Tritrichomonadidae</taxon>
        <taxon>Tritrichomonas</taxon>
    </lineage>
</organism>
<dbReference type="Proteomes" id="UP000179807">
    <property type="component" value="Unassembled WGS sequence"/>
</dbReference>
<accession>A0A1J4KB19</accession>
<dbReference type="PROSITE" id="PS50090">
    <property type="entry name" value="MYB_LIKE"/>
    <property type="match status" value="2"/>
</dbReference>
<feature type="compositionally biased region" description="Polar residues" evidence="1">
    <location>
        <begin position="379"/>
        <end position="395"/>
    </location>
</feature>
<dbReference type="GO" id="GO:0000978">
    <property type="term" value="F:RNA polymerase II cis-regulatory region sequence-specific DNA binding"/>
    <property type="evidence" value="ECO:0007669"/>
    <property type="project" value="TreeGrafter"/>
</dbReference>
<evidence type="ECO:0000256" key="1">
    <source>
        <dbReference type="SAM" id="MobiDB-lite"/>
    </source>
</evidence>
<dbReference type="PANTHER" id="PTHR45614">
    <property type="entry name" value="MYB PROTEIN-RELATED"/>
    <property type="match status" value="1"/>
</dbReference>
<dbReference type="SMART" id="SM00717">
    <property type="entry name" value="SANT"/>
    <property type="match status" value="2"/>
</dbReference>
<reference evidence="4" key="1">
    <citation type="submission" date="2016-10" db="EMBL/GenBank/DDBJ databases">
        <authorList>
            <person name="Benchimol M."/>
            <person name="Almeida L.G."/>
            <person name="Vasconcelos A.T."/>
            <person name="Perreira-Neves A."/>
            <person name="Rosa I.A."/>
            <person name="Tasca T."/>
            <person name="Bogo M.R."/>
            <person name="de Souza W."/>
        </authorList>
    </citation>
    <scope>NUCLEOTIDE SEQUENCE [LARGE SCALE GENOMIC DNA]</scope>
    <source>
        <strain evidence="4">K</strain>
    </source>
</reference>
<feature type="domain" description="Myb-like" evidence="2">
    <location>
        <begin position="136"/>
        <end position="182"/>
    </location>
</feature>
<dbReference type="Pfam" id="PF13921">
    <property type="entry name" value="Myb_DNA-bind_6"/>
    <property type="match status" value="1"/>
</dbReference>
<dbReference type="GeneID" id="94838903"/>
<dbReference type="InterPro" id="IPR017930">
    <property type="entry name" value="Myb_dom"/>
</dbReference>
<proteinExistence type="predicted"/>
<gene>
    <name evidence="4" type="ORF">TRFO_25188</name>
</gene>
<dbReference type="InterPro" id="IPR001005">
    <property type="entry name" value="SANT/Myb"/>
</dbReference>
<comment type="caution">
    <text evidence="4">The sequence shown here is derived from an EMBL/GenBank/DDBJ whole genome shotgun (WGS) entry which is preliminary data.</text>
</comment>
<protein>
    <recommendedName>
        <fullName evidence="6">Myb-like DNA-binding domain containing protein</fullName>
    </recommendedName>
</protein>
<dbReference type="CDD" id="cd00167">
    <property type="entry name" value="SANT"/>
    <property type="match status" value="2"/>
</dbReference>
<dbReference type="AlphaFoldDB" id="A0A1J4KB19"/>
<sequence length="445" mass="51666">MEKEQIVLDFSFILGKGKFHSLKFYKRNLNSINIEFSIVIKRNSSISQIRPLKFHNFLTVMQTGLHELSKTFQPNVNTPKKMAGPNSRKIKFTKAEDKRLAELVSIYDDHAWDKVAKHMPSRTPRQCRERWTNYVNPIISQRPWTHHEDHLLMIKQNKYGNKWKSISRFFPDRSKNSIKYRWLLLSGSSTPSKKQISLNLSMQNVQMEKFNNNYMSKNNSIVMDNNMIVNTNDIAMKSKYQYYMNNYYMNRYSTSSQNLNCLNPNLSDSMSYTFSGMMNMSSFNNQISINSHNSLIVNNSNSIEGYNHDEIDVSVNQFDNNNRANTLIPESNQFNNITNGISMKTLENSNFNCIGEKNNSFVFDSFVCNETTPKDGNKTDINVSSNGSDSAINNDQDSKLNSKESFLPNDSEISKYTFADESFDDAYDEMYNLFTFPLFQEEDLE</sequence>
<dbReference type="Gene3D" id="1.10.10.60">
    <property type="entry name" value="Homeodomain-like"/>
    <property type="match status" value="2"/>
</dbReference>
<name>A0A1J4KB19_9EUKA</name>
<dbReference type="InterPro" id="IPR009057">
    <property type="entry name" value="Homeodomain-like_sf"/>
</dbReference>
<dbReference type="GO" id="GO:0005634">
    <property type="term" value="C:nucleus"/>
    <property type="evidence" value="ECO:0007669"/>
    <property type="project" value="TreeGrafter"/>
</dbReference>
<dbReference type="OrthoDB" id="2143914at2759"/>
<keyword evidence="5" id="KW-1185">Reference proteome</keyword>
<evidence type="ECO:0000259" key="2">
    <source>
        <dbReference type="PROSITE" id="PS50090"/>
    </source>
</evidence>
<evidence type="ECO:0000313" key="4">
    <source>
        <dbReference type="EMBL" id="OHT06661.1"/>
    </source>
</evidence>
<dbReference type="SUPFAM" id="SSF46689">
    <property type="entry name" value="Homeodomain-like"/>
    <property type="match status" value="1"/>
</dbReference>
<dbReference type="GO" id="GO:0000981">
    <property type="term" value="F:DNA-binding transcription factor activity, RNA polymerase II-specific"/>
    <property type="evidence" value="ECO:0007669"/>
    <property type="project" value="TreeGrafter"/>
</dbReference>
<feature type="domain" description="HTH myb-type" evidence="3">
    <location>
        <begin position="142"/>
        <end position="182"/>
    </location>
</feature>
<dbReference type="EMBL" id="MLAK01000718">
    <property type="protein sequence ID" value="OHT06661.1"/>
    <property type="molecule type" value="Genomic_DNA"/>
</dbReference>
<feature type="domain" description="HTH myb-type" evidence="3">
    <location>
        <begin position="84"/>
        <end position="139"/>
    </location>
</feature>
<evidence type="ECO:0000313" key="5">
    <source>
        <dbReference type="Proteomes" id="UP000179807"/>
    </source>
</evidence>
<feature type="domain" description="Myb-like" evidence="2">
    <location>
        <begin position="84"/>
        <end position="135"/>
    </location>
</feature>
<feature type="region of interest" description="Disordered" evidence="1">
    <location>
        <begin position="374"/>
        <end position="406"/>
    </location>
</feature>
<dbReference type="VEuPathDB" id="TrichDB:TRFO_25188"/>
<evidence type="ECO:0008006" key="6">
    <source>
        <dbReference type="Google" id="ProtNLM"/>
    </source>
</evidence>